<dbReference type="InterPro" id="IPR020904">
    <property type="entry name" value="Sc_DH/Rdtase_CS"/>
</dbReference>
<dbReference type="AlphaFoldDB" id="A0A8E2DM69"/>
<sequence>MSDLFSFSNRVALVTGGGSGLGEFIAKGLATAGAARVYITGRRVHALERVAQAASGKVVPIVGDVSTIDGCKQIADAFVVLEKKAGVKEVQLDLLVNNAGVFANEGLWEDATATAEQIRDALLQASDTDWARVFATNVAAIQASPPSHTRLPLADPSLQWLSAALLPYLVKAAKENDGHTDGRGCVINNTSVSAFYVSPHAKGHLYSASKAAAESVTLNLASKFTRLGVRVNSIAPANLPSEINDPSNPQSFIAKNKDIIPIGRIGKAEDAVGAVLYLATAAGSFVSGTCIKIDGGILVGA</sequence>
<dbReference type="GO" id="GO:0016491">
    <property type="term" value="F:oxidoreductase activity"/>
    <property type="evidence" value="ECO:0007669"/>
    <property type="project" value="UniProtKB-KW"/>
</dbReference>
<evidence type="ECO:0000313" key="6">
    <source>
        <dbReference type="Proteomes" id="UP000250043"/>
    </source>
</evidence>
<dbReference type="EMBL" id="KV722379">
    <property type="protein sequence ID" value="OCH91781.1"/>
    <property type="molecule type" value="Genomic_DNA"/>
</dbReference>
<dbReference type="OrthoDB" id="3819888at2759"/>
<dbReference type="CDD" id="cd05233">
    <property type="entry name" value="SDR_c"/>
    <property type="match status" value="1"/>
</dbReference>
<gene>
    <name evidence="5" type="ORF">OBBRIDRAFT_833912</name>
</gene>
<dbReference type="InterPro" id="IPR036291">
    <property type="entry name" value="NAD(P)-bd_dom_sf"/>
</dbReference>
<proteinExistence type="inferred from homology"/>
<dbReference type="InterPro" id="IPR052178">
    <property type="entry name" value="Sec_Metab_Biosynth_SDR"/>
</dbReference>
<organism evidence="5 6">
    <name type="scientific">Obba rivulosa</name>
    <dbReference type="NCBI Taxonomy" id="1052685"/>
    <lineage>
        <taxon>Eukaryota</taxon>
        <taxon>Fungi</taxon>
        <taxon>Dikarya</taxon>
        <taxon>Basidiomycota</taxon>
        <taxon>Agaricomycotina</taxon>
        <taxon>Agaricomycetes</taxon>
        <taxon>Polyporales</taxon>
        <taxon>Gelatoporiaceae</taxon>
        <taxon>Obba</taxon>
    </lineage>
</organism>
<dbReference type="Pfam" id="PF13561">
    <property type="entry name" value="adh_short_C2"/>
    <property type="match status" value="1"/>
</dbReference>
<evidence type="ECO:0000256" key="3">
    <source>
        <dbReference type="ARBA" id="ARBA00023002"/>
    </source>
</evidence>
<dbReference type="PRINTS" id="PR00080">
    <property type="entry name" value="SDRFAMILY"/>
</dbReference>
<dbReference type="InterPro" id="IPR002347">
    <property type="entry name" value="SDR_fam"/>
</dbReference>
<protein>
    <submittedName>
        <fullName evidence="5">NAD(P)-binding protein</fullName>
    </submittedName>
</protein>
<keyword evidence="2" id="KW-0521">NADP</keyword>
<evidence type="ECO:0000256" key="2">
    <source>
        <dbReference type="ARBA" id="ARBA00022857"/>
    </source>
</evidence>
<dbReference type="Proteomes" id="UP000250043">
    <property type="component" value="Unassembled WGS sequence"/>
</dbReference>
<evidence type="ECO:0000256" key="4">
    <source>
        <dbReference type="RuleBase" id="RU000363"/>
    </source>
</evidence>
<evidence type="ECO:0000313" key="5">
    <source>
        <dbReference type="EMBL" id="OCH91781.1"/>
    </source>
</evidence>
<keyword evidence="3" id="KW-0560">Oxidoreductase</keyword>
<dbReference type="PRINTS" id="PR00081">
    <property type="entry name" value="GDHRDH"/>
</dbReference>
<dbReference type="PANTHER" id="PTHR43618:SF4">
    <property type="entry name" value="SHORT CHAIN DEHYDROGENASE_REDUCTASE FAMILY (AFU_ORTHOLOGUE AFUA_7G04540)"/>
    <property type="match status" value="1"/>
</dbReference>
<dbReference type="Gene3D" id="3.40.50.720">
    <property type="entry name" value="NAD(P)-binding Rossmann-like Domain"/>
    <property type="match status" value="1"/>
</dbReference>
<accession>A0A8E2DM69</accession>
<dbReference type="PROSITE" id="PS00061">
    <property type="entry name" value="ADH_SHORT"/>
    <property type="match status" value="1"/>
</dbReference>
<name>A0A8E2DM69_9APHY</name>
<reference evidence="5 6" key="1">
    <citation type="submission" date="2016-07" db="EMBL/GenBank/DDBJ databases">
        <title>Draft genome of the white-rot fungus Obba rivulosa 3A-2.</title>
        <authorList>
            <consortium name="DOE Joint Genome Institute"/>
            <person name="Miettinen O."/>
            <person name="Riley R."/>
            <person name="Acob R."/>
            <person name="Barry K."/>
            <person name="Cullen D."/>
            <person name="De Vries R."/>
            <person name="Hainaut M."/>
            <person name="Hatakka A."/>
            <person name="Henrissat B."/>
            <person name="Hilden K."/>
            <person name="Kuo R."/>
            <person name="Labutti K."/>
            <person name="Lipzen A."/>
            <person name="Makela M.R."/>
            <person name="Sandor L."/>
            <person name="Spatafora J.W."/>
            <person name="Grigoriev I.V."/>
            <person name="Hibbett D.S."/>
        </authorList>
    </citation>
    <scope>NUCLEOTIDE SEQUENCE [LARGE SCALE GENOMIC DNA]</scope>
    <source>
        <strain evidence="5 6">3A-2</strain>
    </source>
</reference>
<comment type="similarity">
    <text evidence="1 4">Belongs to the short-chain dehydrogenases/reductases (SDR) family.</text>
</comment>
<evidence type="ECO:0000256" key="1">
    <source>
        <dbReference type="ARBA" id="ARBA00006484"/>
    </source>
</evidence>
<dbReference type="PANTHER" id="PTHR43618">
    <property type="entry name" value="7-ALPHA-HYDROXYSTEROID DEHYDROGENASE"/>
    <property type="match status" value="1"/>
</dbReference>
<keyword evidence="6" id="KW-1185">Reference proteome</keyword>
<dbReference type="SUPFAM" id="SSF51735">
    <property type="entry name" value="NAD(P)-binding Rossmann-fold domains"/>
    <property type="match status" value="1"/>
</dbReference>
<dbReference type="Pfam" id="PF00106">
    <property type="entry name" value="adh_short"/>
    <property type="match status" value="1"/>
</dbReference>